<dbReference type="InterPro" id="IPR005135">
    <property type="entry name" value="Endo/exonuclease/phosphatase"/>
</dbReference>
<sequence length="588" mass="66110">MSNNHLSSELMSNSALFSLFGKLFNLVGDLKNQNDALLNKVQVLHTQNEFLADKVLNLETSVGELNEALKKGLSAAPTQLSLLKAEELAQSSEARKSAVVIKNVEMASDASNDSLIVKTLASECSITGESSGFRLKTLGNGPPLLKIQFQQKDDALALLSKFEQVKSKVKELQHASARPDLSKPELIKFRESCKKAIALNDKVGKRVYTIIDLPAEFSAVEVLGIDMSIKGTNIRLVTVYNPHHSQNLDPLTASLEYLLRSSKHCVITGDFNLPHIDWRGFSAHDPYCTSFLDFVKSNGLQQHVSQPTRLNNILDLVLCNTHLVSDTKVRDPFSDHCLVEIELKVPKANRKNFKTVKLFHKTDYSFINYILSNINWPAKFAQLSVDAMYEIFMLTLLDLIERFVPSRRFNTSVKKHSMEIRKLMTEKLKCWRREGVLKQNIFEEEQQLTEKSRVRGSGSAHLCVYDANHNGDDMSVTISCPLASGCCEKGCCKLPVTFIANSHVNSSLSEEPISASSQINETILLITLTLMIFFFGCVSLLFIFRKIQDLRRKEHEPDFVYHAYRPPQPKVSGDAPILTDYRTTYAYV</sequence>
<organism evidence="3 4">
    <name type="scientific">Caenorhabditis japonica</name>
    <dbReference type="NCBI Taxonomy" id="281687"/>
    <lineage>
        <taxon>Eukaryota</taxon>
        <taxon>Metazoa</taxon>
        <taxon>Ecdysozoa</taxon>
        <taxon>Nematoda</taxon>
        <taxon>Chromadorea</taxon>
        <taxon>Rhabditida</taxon>
        <taxon>Rhabditina</taxon>
        <taxon>Rhabditomorpha</taxon>
        <taxon>Rhabditoidea</taxon>
        <taxon>Rhabditidae</taxon>
        <taxon>Peloderinae</taxon>
        <taxon>Caenorhabditis</taxon>
    </lineage>
</organism>
<reference evidence="3" key="2">
    <citation type="submission" date="2022-06" db="UniProtKB">
        <authorList>
            <consortium name="EnsemblMetazoa"/>
        </authorList>
    </citation>
    <scope>IDENTIFICATION</scope>
    <source>
        <strain evidence="3">DF5081</strain>
    </source>
</reference>
<accession>A0A8R1DWG9</accession>
<dbReference type="GO" id="GO:0031012">
    <property type="term" value="C:extracellular matrix"/>
    <property type="evidence" value="ECO:0007669"/>
    <property type="project" value="TreeGrafter"/>
</dbReference>
<feature type="domain" description="Endonuclease/exonuclease/phosphatase" evidence="2">
    <location>
        <begin position="234"/>
        <end position="339"/>
    </location>
</feature>
<dbReference type="PANTHER" id="PTHR33395">
    <property type="entry name" value="TRANSCRIPTASE, PUTATIVE-RELATED-RELATED"/>
    <property type="match status" value="1"/>
</dbReference>
<dbReference type="EnsemblMetazoa" id="CJA12415a.1">
    <property type="protein sequence ID" value="CJA12415a.1"/>
    <property type="gene ID" value="WBGene00131619"/>
</dbReference>
<dbReference type="SUPFAM" id="SSF56219">
    <property type="entry name" value="DNase I-like"/>
    <property type="match status" value="1"/>
</dbReference>
<dbReference type="InterPro" id="IPR036691">
    <property type="entry name" value="Endo/exonu/phosph_ase_sf"/>
</dbReference>
<evidence type="ECO:0000313" key="3">
    <source>
        <dbReference type="EnsemblMetazoa" id="CJA12415a.1"/>
    </source>
</evidence>
<dbReference type="Pfam" id="PF14529">
    <property type="entry name" value="Exo_endo_phos_2"/>
    <property type="match status" value="1"/>
</dbReference>
<keyword evidence="1" id="KW-0812">Transmembrane</keyword>
<dbReference type="PANTHER" id="PTHR33395:SF22">
    <property type="entry name" value="REVERSE TRANSCRIPTASE DOMAIN-CONTAINING PROTEIN"/>
    <property type="match status" value="1"/>
</dbReference>
<dbReference type="Gene3D" id="3.60.10.10">
    <property type="entry name" value="Endonuclease/exonuclease/phosphatase"/>
    <property type="match status" value="1"/>
</dbReference>
<keyword evidence="4" id="KW-1185">Reference proteome</keyword>
<feature type="transmembrane region" description="Helical" evidence="1">
    <location>
        <begin position="523"/>
        <end position="544"/>
    </location>
</feature>
<dbReference type="GO" id="GO:0061343">
    <property type="term" value="P:cell adhesion involved in heart morphogenesis"/>
    <property type="evidence" value="ECO:0007669"/>
    <property type="project" value="TreeGrafter"/>
</dbReference>
<dbReference type="GO" id="GO:0003824">
    <property type="term" value="F:catalytic activity"/>
    <property type="evidence" value="ECO:0007669"/>
    <property type="project" value="InterPro"/>
</dbReference>
<evidence type="ECO:0000256" key="1">
    <source>
        <dbReference type="SAM" id="Phobius"/>
    </source>
</evidence>
<evidence type="ECO:0000313" key="4">
    <source>
        <dbReference type="Proteomes" id="UP000005237"/>
    </source>
</evidence>
<dbReference type="AlphaFoldDB" id="A0A8R1DWG9"/>
<keyword evidence="1" id="KW-0472">Membrane</keyword>
<keyword evidence="1" id="KW-1133">Transmembrane helix</keyword>
<proteinExistence type="predicted"/>
<dbReference type="GO" id="GO:0007508">
    <property type="term" value="P:larval heart development"/>
    <property type="evidence" value="ECO:0007669"/>
    <property type="project" value="TreeGrafter"/>
</dbReference>
<evidence type="ECO:0000259" key="2">
    <source>
        <dbReference type="Pfam" id="PF14529"/>
    </source>
</evidence>
<name>A0A8R1DWG9_CAEJA</name>
<protein>
    <submittedName>
        <fullName evidence="3">Endo/exonuclease/phosphatase domain-containing protein</fullName>
    </submittedName>
</protein>
<reference evidence="4" key="1">
    <citation type="submission" date="2010-08" db="EMBL/GenBank/DDBJ databases">
        <authorList>
            <consortium name="Caenorhabditis japonica Sequencing Consortium"/>
            <person name="Wilson R.K."/>
        </authorList>
    </citation>
    <scope>NUCLEOTIDE SEQUENCE [LARGE SCALE GENOMIC DNA]</scope>
    <source>
        <strain evidence="4">DF5081</strain>
    </source>
</reference>
<dbReference type="Proteomes" id="UP000005237">
    <property type="component" value="Unassembled WGS sequence"/>
</dbReference>